<proteinExistence type="predicted"/>
<name>A0AAW8FA15_9ACTN</name>
<accession>A0AAW8FA15</accession>
<dbReference type="InterPro" id="IPR012337">
    <property type="entry name" value="RNaseH-like_sf"/>
</dbReference>
<dbReference type="InterPro" id="IPR036397">
    <property type="entry name" value="RNaseH_sf"/>
</dbReference>
<feature type="compositionally biased region" description="Pro residues" evidence="1">
    <location>
        <begin position="168"/>
        <end position="178"/>
    </location>
</feature>
<reference evidence="2" key="1">
    <citation type="submission" date="2023-07" db="EMBL/GenBank/DDBJ databases">
        <title>Comparative genomics of wheat-associated soil bacteria to identify genetic determinants of phenazine resistance.</title>
        <authorList>
            <person name="Mouncey N."/>
        </authorList>
    </citation>
    <scope>NUCLEOTIDE SEQUENCE</scope>
    <source>
        <strain evidence="2">V4I22</strain>
    </source>
</reference>
<dbReference type="SUPFAM" id="SSF53098">
    <property type="entry name" value="Ribonuclease H-like"/>
    <property type="match status" value="1"/>
</dbReference>
<organism evidence="2 3">
    <name type="scientific">Streptomyces canus</name>
    <dbReference type="NCBI Taxonomy" id="58343"/>
    <lineage>
        <taxon>Bacteria</taxon>
        <taxon>Bacillati</taxon>
        <taxon>Actinomycetota</taxon>
        <taxon>Actinomycetes</taxon>
        <taxon>Kitasatosporales</taxon>
        <taxon>Streptomycetaceae</taxon>
        <taxon>Streptomyces</taxon>
        <taxon>Streptomyces aurantiacus group</taxon>
    </lineage>
</organism>
<dbReference type="AlphaFoldDB" id="A0AAW8FA15"/>
<dbReference type="EMBL" id="JAUSZV010000005">
    <property type="protein sequence ID" value="MDQ0906569.1"/>
    <property type="molecule type" value="Genomic_DNA"/>
</dbReference>
<evidence type="ECO:0000313" key="3">
    <source>
        <dbReference type="Proteomes" id="UP001234216"/>
    </source>
</evidence>
<protein>
    <submittedName>
        <fullName evidence="2">Transposase InsO family protein</fullName>
    </submittedName>
</protein>
<feature type="compositionally biased region" description="Polar residues" evidence="1">
    <location>
        <begin position="143"/>
        <end position="154"/>
    </location>
</feature>
<feature type="compositionally biased region" description="Low complexity" evidence="1">
    <location>
        <begin position="104"/>
        <end position="123"/>
    </location>
</feature>
<evidence type="ECO:0000313" key="2">
    <source>
        <dbReference type="EMBL" id="MDQ0906569.1"/>
    </source>
</evidence>
<gene>
    <name evidence="2" type="ORF">QFZ22_002554</name>
</gene>
<sequence>MSPTANQHDAIAAVELAIRDAELLAGKPLAELAPRDADGTVKLLVTIVTDNGGLFRSFRFEAFIATRPELRHVRTRVRTPGQNGSRERGFGSLKYEKLFLEEIPTPSTSSGTPRTTGATTTPSDRTRPWPGTGPTMSIPAPRTRSSPTFPNPKTCQLLDAGQRHKKPPTAPTPKPPAQRLPGKDPHPSAMNQEPPATDLT</sequence>
<dbReference type="GO" id="GO:0003676">
    <property type="term" value="F:nucleic acid binding"/>
    <property type="evidence" value="ECO:0007669"/>
    <property type="project" value="InterPro"/>
</dbReference>
<dbReference type="Gene3D" id="3.30.420.10">
    <property type="entry name" value="Ribonuclease H-like superfamily/Ribonuclease H"/>
    <property type="match status" value="1"/>
</dbReference>
<evidence type="ECO:0000256" key="1">
    <source>
        <dbReference type="SAM" id="MobiDB-lite"/>
    </source>
</evidence>
<dbReference type="Proteomes" id="UP001234216">
    <property type="component" value="Unassembled WGS sequence"/>
</dbReference>
<feature type="region of interest" description="Disordered" evidence="1">
    <location>
        <begin position="102"/>
        <end position="200"/>
    </location>
</feature>
<comment type="caution">
    <text evidence="2">The sequence shown here is derived from an EMBL/GenBank/DDBJ whole genome shotgun (WGS) entry which is preliminary data.</text>
</comment>